<organism evidence="3 4">
    <name type="scientific">Pseudonocardia ailaonensis</name>
    <dbReference type="NCBI Taxonomy" id="367279"/>
    <lineage>
        <taxon>Bacteria</taxon>
        <taxon>Bacillati</taxon>
        <taxon>Actinomycetota</taxon>
        <taxon>Actinomycetes</taxon>
        <taxon>Pseudonocardiales</taxon>
        <taxon>Pseudonocardiaceae</taxon>
        <taxon>Pseudonocardia</taxon>
    </lineage>
</organism>
<feature type="transmembrane region" description="Helical" evidence="1">
    <location>
        <begin position="12"/>
        <end position="32"/>
    </location>
</feature>
<gene>
    <name evidence="3" type="ORF">GCM10009836_55030</name>
</gene>
<comment type="caution">
    <text evidence="3">The sequence shown here is derived from an EMBL/GenBank/DDBJ whole genome shotgun (WGS) entry which is preliminary data.</text>
</comment>
<dbReference type="EMBL" id="BAAAQK010000023">
    <property type="protein sequence ID" value="GAA1867630.1"/>
    <property type="molecule type" value="Genomic_DNA"/>
</dbReference>
<keyword evidence="1" id="KW-1133">Transmembrane helix</keyword>
<dbReference type="Gene3D" id="3.30.70.2390">
    <property type="match status" value="1"/>
</dbReference>
<dbReference type="InterPro" id="IPR027381">
    <property type="entry name" value="LytR/CpsA/Psr_C"/>
</dbReference>
<evidence type="ECO:0000259" key="2">
    <source>
        <dbReference type="Pfam" id="PF13399"/>
    </source>
</evidence>
<dbReference type="RefSeq" id="WP_344423245.1">
    <property type="nucleotide sequence ID" value="NZ_BAAAQK010000023.1"/>
</dbReference>
<evidence type="ECO:0000256" key="1">
    <source>
        <dbReference type="SAM" id="Phobius"/>
    </source>
</evidence>
<keyword evidence="4" id="KW-1185">Reference proteome</keyword>
<sequence>MTAPTGPSPLKIGGIALVGVAVVAAVIGLVTLGTGGGSGSSSSAAGPESSAAASASAVAPPAVTSAAPDTNAVPLPSFTTTAPAPVTTTVAPVAPVEPVTQAEAPVLPLRVYNNSTIQGLAADAAADFRRGGWTVTDTTGYPYGTIPTSTVYYRPGTSEQASAERLASAYGLKSEPRFQGIEDASPGLIVIVTKDYQRH</sequence>
<reference evidence="3 4" key="1">
    <citation type="journal article" date="2019" name="Int. J. Syst. Evol. Microbiol.">
        <title>The Global Catalogue of Microorganisms (GCM) 10K type strain sequencing project: providing services to taxonomists for standard genome sequencing and annotation.</title>
        <authorList>
            <consortium name="The Broad Institute Genomics Platform"/>
            <consortium name="The Broad Institute Genome Sequencing Center for Infectious Disease"/>
            <person name="Wu L."/>
            <person name="Ma J."/>
        </authorList>
    </citation>
    <scope>NUCLEOTIDE SEQUENCE [LARGE SCALE GENOMIC DNA]</scope>
    <source>
        <strain evidence="3 4">JCM 16009</strain>
    </source>
</reference>
<proteinExistence type="predicted"/>
<dbReference type="Proteomes" id="UP001500449">
    <property type="component" value="Unassembled WGS sequence"/>
</dbReference>
<evidence type="ECO:0000313" key="3">
    <source>
        <dbReference type="EMBL" id="GAA1867630.1"/>
    </source>
</evidence>
<protein>
    <submittedName>
        <fullName evidence="3">LytR C-terminal domain-containing protein</fullName>
    </submittedName>
</protein>
<name>A0ABN2NGZ6_9PSEU</name>
<dbReference type="Pfam" id="PF13399">
    <property type="entry name" value="LytR_C"/>
    <property type="match status" value="1"/>
</dbReference>
<evidence type="ECO:0000313" key="4">
    <source>
        <dbReference type="Proteomes" id="UP001500449"/>
    </source>
</evidence>
<feature type="domain" description="LytR/CpsA/Psr regulator C-terminal" evidence="2">
    <location>
        <begin position="108"/>
        <end position="196"/>
    </location>
</feature>
<keyword evidence="1" id="KW-0812">Transmembrane</keyword>
<accession>A0ABN2NGZ6</accession>
<keyword evidence="1" id="KW-0472">Membrane</keyword>